<evidence type="ECO:0000313" key="3">
    <source>
        <dbReference type="Proteomes" id="UP001202922"/>
    </source>
</evidence>
<proteinExistence type="predicted"/>
<evidence type="ECO:0000259" key="1">
    <source>
        <dbReference type="PROSITE" id="PS51742"/>
    </source>
</evidence>
<dbReference type="PROSITE" id="PS51742">
    <property type="entry name" value="PPC"/>
    <property type="match status" value="1"/>
</dbReference>
<sequence length="148" mass="15841">MKTTKLSSEGGAMFVVVGGPGEDAYQLLSDFAKSNQLSAAQITGVGAFRRATVGWFDREAKDYRHIPVDQQCELLSLIGDIALADDGPQVHAHVVLGLPDGTTRGGHLLSGEVWPTLEIIIRETPAVLRKTSHPELGLALIDPDRTNG</sequence>
<dbReference type="PANTHER" id="PTHR34988">
    <property type="entry name" value="PROTEIN, PUTATIVE-RELATED"/>
    <property type="match status" value="1"/>
</dbReference>
<reference evidence="2 3" key="1">
    <citation type="submission" date="2022-03" db="EMBL/GenBank/DDBJ databases">
        <title>Sinomonas sp. isolated from a soil.</title>
        <authorList>
            <person name="Han J."/>
            <person name="Kim D.-U."/>
        </authorList>
    </citation>
    <scope>NUCLEOTIDE SEQUENCE [LARGE SCALE GENOMIC DNA]</scope>
    <source>
        <strain evidence="2 3">5-5</strain>
    </source>
</reference>
<keyword evidence="3" id="KW-1185">Reference proteome</keyword>
<keyword evidence="2" id="KW-0238">DNA-binding</keyword>
<dbReference type="PANTHER" id="PTHR34988:SF1">
    <property type="entry name" value="DNA-BINDING PROTEIN"/>
    <property type="match status" value="1"/>
</dbReference>
<accession>A0ABS9U4Z6</accession>
<dbReference type="Pfam" id="PF03479">
    <property type="entry name" value="PCC"/>
    <property type="match status" value="1"/>
</dbReference>
<evidence type="ECO:0000313" key="2">
    <source>
        <dbReference type="EMBL" id="MCH6471763.1"/>
    </source>
</evidence>
<name>A0ABS9U4Z6_9MICC</name>
<dbReference type="Proteomes" id="UP001202922">
    <property type="component" value="Unassembled WGS sequence"/>
</dbReference>
<dbReference type="Gene3D" id="3.30.1330.80">
    <property type="entry name" value="Hypothetical protein, similar to alpha- acetolactate decarboxylase, domain 2"/>
    <property type="match status" value="1"/>
</dbReference>
<dbReference type="GO" id="GO:0003677">
    <property type="term" value="F:DNA binding"/>
    <property type="evidence" value="ECO:0007669"/>
    <property type="project" value="UniProtKB-KW"/>
</dbReference>
<dbReference type="EMBL" id="JAKZBV010000001">
    <property type="protein sequence ID" value="MCH6471763.1"/>
    <property type="molecule type" value="Genomic_DNA"/>
</dbReference>
<dbReference type="SUPFAM" id="SSF117856">
    <property type="entry name" value="AF0104/ALDC/Ptd012-like"/>
    <property type="match status" value="1"/>
</dbReference>
<comment type="caution">
    <text evidence="2">The sequence shown here is derived from an EMBL/GenBank/DDBJ whole genome shotgun (WGS) entry which is preliminary data.</text>
</comment>
<gene>
    <name evidence="2" type="ORF">L0M17_17610</name>
</gene>
<dbReference type="InterPro" id="IPR005175">
    <property type="entry name" value="PPC_dom"/>
</dbReference>
<protein>
    <submittedName>
        <fullName evidence="2">DNA-binding protein</fullName>
    </submittedName>
</protein>
<dbReference type="RefSeq" id="WP_241055702.1">
    <property type="nucleotide sequence ID" value="NZ_JAKZBV010000001.1"/>
</dbReference>
<dbReference type="InterPro" id="IPR025707">
    <property type="entry name" value="DNA_bp_PD1"/>
</dbReference>
<feature type="domain" description="PPC" evidence="1">
    <location>
        <begin position="8"/>
        <end position="144"/>
    </location>
</feature>
<organism evidence="2 3">
    <name type="scientific">Sinomonas terrae</name>
    <dbReference type="NCBI Taxonomy" id="2908838"/>
    <lineage>
        <taxon>Bacteria</taxon>
        <taxon>Bacillati</taxon>
        <taxon>Actinomycetota</taxon>
        <taxon>Actinomycetes</taxon>
        <taxon>Micrococcales</taxon>
        <taxon>Micrococcaceae</taxon>
        <taxon>Sinomonas</taxon>
    </lineage>
</organism>
<dbReference type="CDD" id="cd11378">
    <property type="entry name" value="DUF296"/>
    <property type="match status" value="1"/>
</dbReference>
<dbReference type="PIRSF" id="PIRSF016702">
    <property type="entry name" value="DNA_bp_PD1"/>
    <property type="match status" value="1"/>
</dbReference>